<keyword evidence="3" id="KW-1185">Reference proteome</keyword>
<evidence type="ECO:0000313" key="3">
    <source>
        <dbReference type="Proteomes" id="UP000557392"/>
    </source>
</evidence>
<feature type="compositionally biased region" description="Acidic residues" evidence="1">
    <location>
        <begin position="1"/>
        <end position="13"/>
    </location>
</feature>
<proteinExistence type="predicted"/>
<sequence>MQDDPNNPPEDDGPSLLDFTPVPLERVHHNGWTERRQRDFITALLAMGSVRHACRAVGKTRQSAYKLRERPGSESFAAAWDHALASGYCDAFDRALERATKGITTPRYYKGKQVGTKHRLDFRLAMAALNGAPPVPPQLRKNVAR</sequence>
<evidence type="ECO:0000313" key="2">
    <source>
        <dbReference type="EMBL" id="MBB4097875.1"/>
    </source>
</evidence>
<organism evidence="2 3">
    <name type="scientific">Sphingomonas kyeonggiensis</name>
    <dbReference type="NCBI Taxonomy" id="1268553"/>
    <lineage>
        <taxon>Bacteria</taxon>
        <taxon>Pseudomonadati</taxon>
        <taxon>Pseudomonadota</taxon>
        <taxon>Alphaproteobacteria</taxon>
        <taxon>Sphingomonadales</taxon>
        <taxon>Sphingomonadaceae</taxon>
        <taxon>Sphingomonas</taxon>
    </lineage>
</organism>
<gene>
    <name evidence="2" type="ORF">GGR46_001408</name>
</gene>
<protein>
    <submittedName>
        <fullName evidence="2">Uncharacterized protein</fullName>
    </submittedName>
</protein>
<accession>A0A7W6JQY1</accession>
<dbReference type="RefSeq" id="WP_183995878.1">
    <property type="nucleotide sequence ID" value="NZ_JACIEH010000001.1"/>
</dbReference>
<name>A0A7W6JQY1_9SPHN</name>
<dbReference type="Proteomes" id="UP000557392">
    <property type="component" value="Unassembled WGS sequence"/>
</dbReference>
<comment type="caution">
    <text evidence="2">The sequence shown here is derived from an EMBL/GenBank/DDBJ whole genome shotgun (WGS) entry which is preliminary data.</text>
</comment>
<feature type="region of interest" description="Disordered" evidence="1">
    <location>
        <begin position="1"/>
        <end position="20"/>
    </location>
</feature>
<dbReference type="EMBL" id="JACIEH010000001">
    <property type="protein sequence ID" value="MBB4097875.1"/>
    <property type="molecule type" value="Genomic_DNA"/>
</dbReference>
<dbReference type="AlphaFoldDB" id="A0A7W6JQY1"/>
<reference evidence="2 3" key="1">
    <citation type="submission" date="2020-08" db="EMBL/GenBank/DDBJ databases">
        <title>Genomic Encyclopedia of Type Strains, Phase IV (KMG-IV): sequencing the most valuable type-strain genomes for metagenomic binning, comparative biology and taxonomic classification.</title>
        <authorList>
            <person name="Goeker M."/>
        </authorList>
    </citation>
    <scope>NUCLEOTIDE SEQUENCE [LARGE SCALE GENOMIC DNA]</scope>
    <source>
        <strain evidence="2 3">DSM 101806</strain>
    </source>
</reference>
<evidence type="ECO:0000256" key="1">
    <source>
        <dbReference type="SAM" id="MobiDB-lite"/>
    </source>
</evidence>